<organism evidence="1">
    <name type="scientific">Anguilla anguilla</name>
    <name type="common">European freshwater eel</name>
    <name type="synonym">Muraena anguilla</name>
    <dbReference type="NCBI Taxonomy" id="7936"/>
    <lineage>
        <taxon>Eukaryota</taxon>
        <taxon>Metazoa</taxon>
        <taxon>Chordata</taxon>
        <taxon>Craniata</taxon>
        <taxon>Vertebrata</taxon>
        <taxon>Euteleostomi</taxon>
        <taxon>Actinopterygii</taxon>
        <taxon>Neopterygii</taxon>
        <taxon>Teleostei</taxon>
        <taxon>Anguilliformes</taxon>
        <taxon>Anguillidae</taxon>
        <taxon>Anguilla</taxon>
    </lineage>
</organism>
<protein>
    <submittedName>
        <fullName evidence="1">Uncharacterized protein</fullName>
    </submittedName>
</protein>
<accession>A0A0E9PX85</accession>
<name>A0A0E9PX85_ANGAN</name>
<dbReference type="AlphaFoldDB" id="A0A0E9PX85"/>
<proteinExistence type="predicted"/>
<dbReference type="EMBL" id="GBXM01099872">
    <property type="protein sequence ID" value="JAH08705.1"/>
    <property type="molecule type" value="Transcribed_RNA"/>
</dbReference>
<reference evidence="1" key="1">
    <citation type="submission" date="2014-11" db="EMBL/GenBank/DDBJ databases">
        <authorList>
            <person name="Amaro Gonzalez C."/>
        </authorList>
    </citation>
    <scope>NUCLEOTIDE SEQUENCE</scope>
</reference>
<evidence type="ECO:0000313" key="1">
    <source>
        <dbReference type="EMBL" id="JAH08705.1"/>
    </source>
</evidence>
<reference evidence="1" key="2">
    <citation type="journal article" date="2015" name="Fish Shellfish Immunol.">
        <title>Early steps in the European eel (Anguilla anguilla)-Vibrio vulnificus interaction in the gills: Role of the RtxA13 toxin.</title>
        <authorList>
            <person name="Callol A."/>
            <person name="Pajuelo D."/>
            <person name="Ebbesson L."/>
            <person name="Teles M."/>
            <person name="MacKenzie S."/>
            <person name="Amaro C."/>
        </authorList>
    </citation>
    <scope>NUCLEOTIDE SEQUENCE</scope>
</reference>
<sequence length="34" mass="3833">MGDGCVWCRQTPHTAKEIETKTISSRSEVAIRLE</sequence>